<dbReference type="InterPro" id="IPR036397">
    <property type="entry name" value="RNaseH_sf"/>
</dbReference>
<dbReference type="Gene3D" id="3.30.420.10">
    <property type="entry name" value="Ribonuclease H-like superfamily/Ribonuclease H"/>
    <property type="match status" value="1"/>
</dbReference>
<evidence type="ECO:0000313" key="2">
    <source>
        <dbReference type="EMBL" id="KAJ4441690.1"/>
    </source>
</evidence>
<dbReference type="PANTHER" id="PTHR47326">
    <property type="entry name" value="TRANSPOSABLE ELEMENT TC3 TRANSPOSASE-LIKE PROTEIN"/>
    <property type="match status" value="1"/>
</dbReference>
<evidence type="ECO:0000256" key="1">
    <source>
        <dbReference type="SAM" id="MobiDB-lite"/>
    </source>
</evidence>
<organism evidence="2 3">
    <name type="scientific">Periplaneta americana</name>
    <name type="common">American cockroach</name>
    <name type="synonym">Blatta americana</name>
    <dbReference type="NCBI Taxonomy" id="6978"/>
    <lineage>
        <taxon>Eukaryota</taxon>
        <taxon>Metazoa</taxon>
        <taxon>Ecdysozoa</taxon>
        <taxon>Arthropoda</taxon>
        <taxon>Hexapoda</taxon>
        <taxon>Insecta</taxon>
        <taxon>Pterygota</taxon>
        <taxon>Neoptera</taxon>
        <taxon>Polyneoptera</taxon>
        <taxon>Dictyoptera</taxon>
        <taxon>Blattodea</taxon>
        <taxon>Blattoidea</taxon>
        <taxon>Blattidae</taxon>
        <taxon>Blattinae</taxon>
        <taxon>Periplaneta</taxon>
    </lineage>
</organism>
<feature type="compositionally biased region" description="Polar residues" evidence="1">
    <location>
        <begin position="150"/>
        <end position="167"/>
    </location>
</feature>
<dbReference type="EMBL" id="JAJSOF020000015">
    <property type="protein sequence ID" value="KAJ4441690.1"/>
    <property type="molecule type" value="Genomic_DNA"/>
</dbReference>
<name>A0ABQ8T7L9_PERAM</name>
<feature type="region of interest" description="Disordered" evidence="1">
    <location>
        <begin position="146"/>
        <end position="167"/>
    </location>
</feature>
<sequence length="329" mass="37848">MENAGRNKGGKCEKENDEETEEKPRMRRKCKGILWRRIYPQLVIVMMNMVAQSTTQDDLFGFEPRVTTSVFDALSCCSTIESPAPVTDLVSRGKKLVHDCRPITALCEIYTTTSVIRPCSFPSPHATHAPLRTTLLPHDPSRPYPDYSDTEVQGSVSTSKLEISSTKETVKVNHGEARCNGRTARQLYEERFPHHQVPSHTFFTKVYQRASEMGTSTANRSDCGAPRQQRIGRGSPIAWFARSSDLTPLDYFLWGHMKRLIYETPCWRELWLRRMLDYQVLAIVCTRTWYVGTVCVEVTGRHIEPFLQVDPEEKQRTIRSRSEKVHHIW</sequence>
<dbReference type="Proteomes" id="UP001148838">
    <property type="component" value="Unassembled WGS sequence"/>
</dbReference>
<keyword evidence="3" id="KW-1185">Reference proteome</keyword>
<proteinExistence type="predicted"/>
<gene>
    <name evidence="2" type="ORF">ANN_11548</name>
</gene>
<comment type="caution">
    <text evidence="2">The sequence shown here is derived from an EMBL/GenBank/DDBJ whole genome shotgun (WGS) entry which is preliminary data.</text>
</comment>
<feature type="region of interest" description="Disordered" evidence="1">
    <location>
        <begin position="1"/>
        <end position="26"/>
    </location>
</feature>
<protein>
    <submittedName>
        <fullName evidence="2">Uncharacterized protein</fullName>
    </submittedName>
</protein>
<reference evidence="2 3" key="1">
    <citation type="journal article" date="2022" name="Allergy">
        <title>Genome assembly and annotation of Periplaneta americana reveal a comprehensive cockroach allergen profile.</title>
        <authorList>
            <person name="Wang L."/>
            <person name="Xiong Q."/>
            <person name="Saelim N."/>
            <person name="Wang L."/>
            <person name="Nong W."/>
            <person name="Wan A.T."/>
            <person name="Shi M."/>
            <person name="Liu X."/>
            <person name="Cao Q."/>
            <person name="Hui J.H.L."/>
            <person name="Sookrung N."/>
            <person name="Leung T.F."/>
            <person name="Tungtrongchitr A."/>
            <person name="Tsui S.K.W."/>
        </authorList>
    </citation>
    <scope>NUCLEOTIDE SEQUENCE [LARGE SCALE GENOMIC DNA]</scope>
    <source>
        <strain evidence="2">PWHHKU_190912</strain>
    </source>
</reference>
<dbReference type="PANTHER" id="PTHR47326:SF1">
    <property type="entry name" value="HTH PSQ-TYPE DOMAIN-CONTAINING PROTEIN"/>
    <property type="match status" value="1"/>
</dbReference>
<accession>A0ABQ8T7L9</accession>
<evidence type="ECO:0000313" key="3">
    <source>
        <dbReference type="Proteomes" id="UP001148838"/>
    </source>
</evidence>